<evidence type="ECO:0000259" key="4">
    <source>
        <dbReference type="Pfam" id="PF19305"/>
    </source>
</evidence>
<proteinExistence type="inferred from homology"/>
<evidence type="ECO:0000256" key="1">
    <source>
        <dbReference type="ARBA" id="ARBA00006174"/>
    </source>
</evidence>
<dbReference type="PANTHER" id="PTHR16943:SF8">
    <property type="entry name" value="2-METHYLCITRATE DEHYDRATASE"/>
    <property type="match status" value="1"/>
</dbReference>
<dbReference type="Pfam" id="PF03972">
    <property type="entry name" value="MmgE_PrpD_N"/>
    <property type="match status" value="1"/>
</dbReference>
<name>A0A6H2DM73_9SPHN</name>
<dbReference type="PANTHER" id="PTHR16943">
    <property type="entry name" value="2-METHYLCITRATE DEHYDRATASE-RELATED"/>
    <property type="match status" value="1"/>
</dbReference>
<dbReference type="InterPro" id="IPR042183">
    <property type="entry name" value="MmgE/PrpD_sf_1"/>
</dbReference>
<gene>
    <name evidence="5" type="ORF">HF685_09465</name>
</gene>
<dbReference type="AlphaFoldDB" id="A0A6H2DM73"/>
<feature type="region of interest" description="Disordered" evidence="2">
    <location>
        <begin position="388"/>
        <end position="415"/>
    </location>
</feature>
<evidence type="ECO:0000313" key="5">
    <source>
        <dbReference type="EMBL" id="QJB69480.1"/>
    </source>
</evidence>
<dbReference type="SUPFAM" id="SSF103378">
    <property type="entry name" value="2-methylcitrate dehydratase PrpD"/>
    <property type="match status" value="1"/>
</dbReference>
<dbReference type="Gene3D" id="1.10.4100.10">
    <property type="entry name" value="2-methylcitrate dehydratase PrpD"/>
    <property type="match status" value="1"/>
</dbReference>
<dbReference type="Gene3D" id="3.30.1330.120">
    <property type="entry name" value="2-methylcitrate dehydratase PrpD"/>
    <property type="match status" value="1"/>
</dbReference>
<dbReference type="EMBL" id="CP051217">
    <property type="protein sequence ID" value="QJB69480.1"/>
    <property type="molecule type" value="Genomic_DNA"/>
</dbReference>
<dbReference type="Proteomes" id="UP000501600">
    <property type="component" value="Chromosome"/>
</dbReference>
<accession>A0A6H2DM73</accession>
<keyword evidence="6" id="KW-1185">Reference proteome</keyword>
<organism evidence="5 6">
    <name type="scientific">Parasphingorhabdus halotolerans</name>
    <dbReference type="NCBI Taxonomy" id="2725558"/>
    <lineage>
        <taxon>Bacteria</taxon>
        <taxon>Pseudomonadati</taxon>
        <taxon>Pseudomonadota</taxon>
        <taxon>Alphaproteobacteria</taxon>
        <taxon>Sphingomonadales</taxon>
        <taxon>Sphingomonadaceae</taxon>
        <taxon>Parasphingorhabdus</taxon>
    </lineage>
</organism>
<feature type="domain" description="MmgE/PrpD C-terminal" evidence="4">
    <location>
        <begin position="262"/>
        <end position="407"/>
    </location>
</feature>
<reference evidence="5 6" key="1">
    <citation type="submission" date="2020-04" db="EMBL/GenBank/DDBJ databases">
        <title>Genome sequence for Sphingorhabdus sp. strain M1.</title>
        <authorList>
            <person name="Park S.-J."/>
        </authorList>
    </citation>
    <scope>NUCLEOTIDE SEQUENCE [LARGE SCALE GENOMIC DNA]</scope>
    <source>
        <strain evidence="5 6">JK6</strain>
    </source>
</reference>
<evidence type="ECO:0000259" key="3">
    <source>
        <dbReference type="Pfam" id="PF03972"/>
    </source>
</evidence>
<dbReference type="InterPro" id="IPR045336">
    <property type="entry name" value="MmgE_PrpD_N"/>
</dbReference>
<dbReference type="Pfam" id="PF19305">
    <property type="entry name" value="MmgE_PrpD_C"/>
    <property type="match status" value="1"/>
</dbReference>
<dbReference type="InterPro" id="IPR045337">
    <property type="entry name" value="MmgE_PrpD_C"/>
</dbReference>
<dbReference type="InterPro" id="IPR036148">
    <property type="entry name" value="MmgE/PrpD_sf"/>
</dbReference>
<sequence>MSHTRKILDFAAAKHDLPEATKAATLRLLGDTLAGGAAGARSGEAQAMLPAVRGWGSGDDARLLGLDMRMPSPSAAWFNGFAIHCLEWDAVHEPAVVHAMSVVTAALLASADRMSGCDVDVFLVALSVGVDIASGMGVAATGAMQFFRPATAGIIGAALAVARLEGLTEKQYADVLGLACSQAAGTMQAHVEASIALPLQIANAARAAITAVDLVKSGMNGPHDALEGPFGYFKLFEPGDLARYTDTIGSKWLIEEVSTKPFPSGRASHGVLGALDDMLRDGSLDPAQVIAVDVAAPPLIHRLVGRAYERDMTPSYARLCLPFLVSLMLRDGIIDPRCFTAQEFANPALASLGEKVTVRIDDNPDHNALAPQQLNIVLKNRSQIEKNITDNLGSPTAPMSDAQTQSKRDLAHSLASEDCDPRIFDNPLAYAMEPQ</sequence>
<protein>
    <submittedName>
        <fullName evidence="5">MmgE/PrpD family protein</fullName>
    </submittedName>
</protein>
<dbReference type="RefSeq" id="WP_168819551.1">
    <property type="nucleotide sequence ID" value="NZ_CP051217.1"/>
</dbReference>
<evidence type="ECO:0000313" key="6">
    <source>
        <dbReference type="Proteomes" id="UP000501600"/>
    </source>
</evidence>
<dbReference type="InterPro" id="IPR005656">
    <property type="entry name" value="MmgE_PrpD"/>
</dbReference>
<dbReference type="KEGG" id="phao:HF685_09465"/>
<dbReference type="GO" id="GO:0016829">
    <property type="term" value="F:lyase activity"/>
    <property type="evidence" value="ECO:0007669"/>
    <property type="project" value="InterPro"/>
</dbReference>
<evidence type="ECO:0000256" key="2">
    <source>
        <dbReference type="SAM" id="MobiDB-lite"/>
    </source>
</evidence>
<comment type="similarity">
    <text evidence="1">Belongs to the PrpD family.</text>
</comment>
<feature type="domain" description="MmgE/PrpD N-terminal" evidence="3">
    <location>
        <begin position="15"/>
        <end position="240"/>
    </location>
</feature>
<dbReference type="InterPro" id="IPR042188">
    <property type="entry name" value="MmgE/PrpD_sf_2"/>
</dbReference>